<protein>
    <submittedName>
        <fullName evidence="2">Uncharacterized protein</fullName>
    </submittedName>
</protein>
<feature type="compositionally biased region" description="Basic and acidic residues" evidence="1">
    <location>
        <begin position="141"/>
        <end position="151"/>
    </location>
</feature>
<dbReference type="EMBL" id="WKFB01000297">
    <property type="protein sequence ID" value="KAF6727855.1"/>
    <property type="molecule type" value="Genomic_DNA"/>
</dbReference>
<sequence length="196" mass="22262">MGCLLLPKQVQSGAAGLPARLPQRESMNEIIFLHHFGGGAAPSGVTLHSRQHRFLFPPPVSVKNHPDQEFSQTLRVSFPWRKQVIQLADREMKEKISREVMEAVYTGCIENSFSILVRGNGVQPFLEQFSRCPSGRVEEQLTVREEGRSHDPAGLTKHKYSADEPAGQRNRLWVRFKQRGSEVEPGFSEERSRKRT</sequence>
<dbReference type="AlphaFoldDB" id="A0A834CE32"/>
<gene>
    <name evidence="2" type="ORF">FQA47_023309</name>
</gene>
<accession>A0A834CE32</accession>
<name>A0A834CE32_ORYME</name>
<evidence type="ECO:0000313" key="3">
    <source>
        <dbReference type="Proteomes" id="UP000646548"/>
    </source>
</evidence>
<proteinExistence type="predicted"/>
<feature type="region of interest" description="Disordered" evidence="1">
    <location>
        <begin position="141"/>
        <end position="171"/>
    </location>
</feature>
<comment type="caution">
    <text evidence="2">The sequence shown here is derived from an EMBL/GenBank/DDBJ whole genome shotgun (WGS) entry which is preliminary data.</text>
</comment>
<evidence type="ECO:0000313" key="2">
    <source>
        <dbReference type="EMBL" id="KAF6727855.1"/>
    </source>
</evidence>
<dbReference type="Proteomes" id="UP000646548">
    <property type="component" value="Unassembled WGS sequence"/>
</dbReference>
<evidence type="ECO:0000256" key="1">
    <source>
        <dbReference type="SAM" id="MobiDB-lite"/>
    </source>
</evidence>
<reference evidence="2" key="1">
    <citation type="journal article" name="BMC Genomics">
        <title>Long-read sequencing and de novo genome assembly of marine medaka (Oryzias melastigma).</title>
        <authorList>
            <person name="Liang P."/>
            <person name="Saqib H.S.A."/>
            <person name="Ni X."/>
            <person name="Shen Y."/>
        </authorList>
    </citation>
    <scope>NUCLEOTIDE SEQUENCE</scope>
    <source>
        <strain evidence="2">Bigg-433</strain>
    </source>
</reference>
<organism evidence="2 3">
    <name type="scientific">Oryzias melastigma</name>
    <name type="common">Marine medaka</name>
    <dbReference type="NCBI Taxonomy" id="30732"/>
    <lineage>
        <taxon>Eukaryota</taxon>
        <taxon>Metazoa</taxon>
        <taxon>Chordata</taxon>
        <taxon>Craniata</taxon>
        <taxon>Vertebrata</taxon>
        <taxon>Euteleostomi</taxon>
        <taxon>Actinopterygii</taxon>
        <taxon>Neopterygii</taxon>
        <taxon>Teleostei</taxon>
        <taxon>Neoteleostei</taxon>
        <taxon>Acanthomorphata</taxon>
        <taxon>Ovalentaria</taxon>
        <taxon>Atherinomorphae</taxon>
        <taxon>Beloniformes</taxon>
        <taxon>Adrianichthyidae</taxon>
        <taxon>Oryziinae</taxon>
        <taxon>Oryzias</taxon>
    </lineage>
</organism>